<feature type="transmembrane region" description="Helical" evidence="7">
    <location>
        <begin position="444"/>
        <end position="466"/>
    </location>
</feature>
<feature type="transmembrane region" description="Helical" evidence="7">
    <location>
        <begin position="380"/>
        <end position="406"/>
    </location>
</feature>
<dbReference type="InterPro" id="IPR036259">
    <property type="entry name" value="MFS_trans_sf"/>
</dbReference>
<feature type="compositionally biased region" description="Acidic residues" evidence="6">
    <location>
        <begin position="499"/>
        <end position="508"/>
    </location>
</feature>
<dbReference type="Proteomes" id="UP000324585">
    <property type="component" value="Unassembled WGS sequence"/>
</dbReference>
<keyword evidence="2" id="KW-0813">Transport</keyword>
<evidence type="ECO:0000256" key="2">
    <source>
        <dbReference type="ARBA" id="ARBA00022448"/>
    </source>
</evidence>
<gene>
    <name evidence="8" type="ORF">FVE85_3893</name>
</gene>
<accession>A0A5J4YRL1</accession>
<keyword evidence="3 7" id="KW-0812">Transmembrane</keyword>
<dbReference type="GO" id="GO:0008506">
    <property type="term" value="F:sucrose:proton symporter activity"/>
    <property type="evidence" value="ECO:0007669"/>
    <property type="project" value="TreeGrafter"/>
</dbReference>
<dbReference type="OMA" id="HAKNCFC"/>
<comment type="caution">
    <text evidence="8">The sequence shown here is derived from an EMBL/GenBank/DDBJ whole genome shotgun (WGS) entry which is preliminary data.</text>
</comment>
<name>A0A5J4YRL1_PORPP</name>
<feature type="transmembrane region" description="Helical" evidence="7">
    <location>
        <begin position="184"/>
        <end position="205"/>
    </location>
</feature>
<evidence type="ECO:0000256" key="7">
    <source>
        <dbReference type="SAM" id="Phobius"/>
    </source>
</evidence>
<dbReference type="Gene3D" id="1.20.1250.20">
    <property type="entry name" value="MFS general substrate transporter like domains"/>
    <property type="match status" value="1"/>
</dbReference>
<feature type="transmembrane region" description="Helical" evidence="7">
    <location>
        <begin position="82"/>
        <end position="101"/>
    </location>
</feature>
<proteinExistence type="predicted"/>
<feature type="transmembrane region" description="Helical" evidence="7">
    <location>
        <begin position="50"/>
        <end position="70"/>
    </location>
</feature>
<evidence type="ECO:0000313" key="9">
    <source>
        <dbReference type="Proteomes" id="UP000324585"/>
    </source>
</evidence>
<feature type="transmembrane region" description="Helical" evidence="7">
    <location>
        <begin position="355"/>
        <end position="374"/>
    </location>
</feature>
<dbReference type="PANTHER" id="PTHR19432">
    <property type="entry name" value="SUGAR TRANSPORTER"/>
    <property type="match status" value="1"/>
</dbReference>
<dbReference type="OrthoDB" id="28755at2759"/>
<feature type="region of interest" description="Disordered" evidence="6">
    <location>
        <begin position="236"/>
        <end position="255"/>
    </location>
</feature>
<feature type="region of interest" description="Disordered" evidence="6">
    <location>
        <begin position="488"/>
        <end position="508"/>
    </location>
</feature>
<sequence length="508" mass="53779">MSSAARPARWYQKFLPMLAFSGVQAVWAVQIGYATPLLRSVGLTDELVPLVWLAGPVSGIVVQPLIGSWSDVCRSRFGRRRPFMVAGAICTVLALNVFANSPRLPEAAQLPVAIASFWLLDGSINMIQGPLRALVADSVPVAEQPMANALFAFGNGLGKSVGYGLGASPLLVQHSASAFSGYSLLFGIASAVFALLVAISVSLAVEVPLDELPNVSGNKWTEELQALTINGISGTAASSSSSSSPSSSNALLSRQGRSGPEVSIWRDAAFPYILRAGLVQTATYFAWYSTFIFWTDWSGKEVAHGSADALPGSPERELFDRGVRTANLGLCLMGVFSMLLSIIFPAVIRLAGVRRTWAVCELLLACILISTPFVSSPAGVLVNSALLSIPLSSTFTIPWSIVTLSLQHSTRTGVFTSLFNLSQCIPEVAISLLSPLILRMFSGRIVSVLATGGIGALLGTLLIALVHVPPAFHLEFVILDEARPVQTSKAEPDAAFESSEGEEDGVES</sequence>
<organism evidence="8 9">
    <name type="scientific">Porphyridium purpureum</name>
    <name type="common">Red alga</name>
    <name type="synonym">Porphyridium cruentum</name>
    <dbReference type="NCBI Taxonomy" id="35688"/>
    <lineage>
        <taxon>Eukaryota</taxon>
        <taxon>Rhodophyta</taxon>
        <taxon>Bangiophyceae</taxon>
        <taxon>Porphyridiales</taxon>
        <taxon>Porphyridiaceae</taxon>
        <taxon>Porphyridium</taxon>
    </lineage>
</organism>
<evidence type="ECO:0000256" key="4">
    <source>
        <dbReference type="ARBA" id="ARBA00022989"/>
    </source>
</evidence>
<keyword evidence="4 7" id="KW-1133">Transmembrane helix</keyword>
<evidence type="ECO:0000313" key="8">
    <source>
        <dbReference type="EMBL" id="KAA8493918.1"/>
    </source>
</evidence>
<evidence type="ECO:0000256" key="5">
    <source>
        <dbReference type="ARBA" id="ARBA00023136"/>
    </source>
</evidence>
<dbReference type="GO" id="GO:0016020">
    <property type="term" value="C:membrane"/>
    <property type="evidence" value="ECO:0007669"/>
    <property type="project" value="UniProtKB-SubCell"/>
</dbReference>
<dbReference type="AlphaFoldDB" id="A0A5J4YRL1"/>
<dbReference type="EMBL" id="VRMN01000005">
    <property type="protein sequence ID" value="KAA8493918.1"/>
    <property type="molecule type" value="Genomic_DNA"/>
</dbReference>
<feature type="compositionally biased region" description="Low complexity" evidence="6">
    <location>
        <begin position="238"/>
        <end position="248"/>
    </location>
</feature>
<dbReference type="PANTHER" id="PTHR19432:SF35">
    <property type="entry name" value="SOLUTE CARRIER FAMILY 45 MEMBER 3 ISOFORM X1"/>
    <property type="match status" value="1"/>
</dbReference>
<dbReference type="InterPro" id="IPR011701">
    <property type="entry name" value="MFS"/>
</dbReference>
<comment type="subcellular location">
    <subcellularLocation>
        <location evidence="1">Membrane</location>
        <topology evidence="1">Multi-pass membrane protein</topology>
    </subcellularLocation>
</comment>
<keyword evidence="5 7" id="KW-0472">Membrane</keyword>
<protein>
    <submittedName>
        <fullName evidence="8">Sucrose transport protein SUT4</fullName>
    </submittedName>
</protein>
<feature type="transmembrane region" description="Helical" evidence="7">
    <location>
        <begin position="326"/>
        <end position="348"/>
    </location>
</feature>
<evidence type="ECO:0000256" key="3">
    <source>
        <dbReference type="ARBA" id="ARBA00022692"/>
    </source>
</evidence>
<evidence type="ECO:0000256" key="6">
    <source>
        <dbReference type="SAM" id="MobiDB-lite"/>
    </source>
</evidence>
<reference evidence="9" key="1">
    <citation type="journal article" date="2019" name="Nat. Commun.">
        <title>Expansion of phycobilisome linker gene families in mesophilic red algae.</title>
        <authorList>
            <person name="Lee J."/>
            <person name="Kim D."/>
            <person name="Bhattacharya D."/>
            <person name="Yoon H.S."/>
        </authorList>
    </citation>
    <scope>NUCLEOTIDE SEQUENCE [LARGE SCALE GENOMIC DNA]</scope>
    <source>
        <strain evidence="9">CCMP 1328</strain>
    </source>
</reference>
<keyword evidence="9" id="KW-1185">Reference proteome</keyword>
<dbReference type="Pfam" id="PF07690">
    <property type="entry name" value="MFS_1"/>
    <property type="match status" value="1"/>
</dbReference>
<evidence type="ECO:0000256" key="1">
    <source>
        <dbReference type="ARBA" id="ARBA00004141"/>
    </source>
</evidence>
<dbReference type="SUPFAM" id="SSF103473">
    <property type="entry name" value="MFS general substrate transporter"/>
    <property type="match status" value="1"/>
</dbReference>